<gene>
    <name evidence="8" type="ORF">SAMN06296028_111120</name>
</gene>
<keyword evidence="5" id="KW-1133">Transmembrane helix</keyword>
<evidence type="ECO:0000313" key="9">
    <source>
        <dbReference type="Proteomes" id="UP000192929"/>
    </source>
</evidence>
<evidence type="ECO:0000256" key="6">
    <source>
        <dbReference type="ARBA" id="ARBA00023010"/>
    </source>
</evidence>
<evidence type="ECO:0000256" key="4">
    <source>
        <dbReference type="ARBA" id="ARBA00022927"/>
    </source>
</evidence>
<dbReference type="PRINTS" id="PR01506">
    <property type="entry name" value="TATBPROTEIN"/>
</dbReference>
<proteinExistence type="predicted"/>
<keyword evidence="2" id="KW-0813">Transport</keyword>
<dbReference type="GO" id="GO:0015031">
    <property type="term" value="P:protein transport"/>
    <property type="evidence" value="ECO:0007669"/>
    <property type="project" value="UniProtKB-KW"/>
</dbReference>
<dbReference type="GeneID" id="93240792"/>
<evidence type="ECO:0000256" key="3">
    <source>
        <dbReference type="ARBA" id="ARBA00022692"/>
    </source>
</evidence>
<dbReference type="GO" id="GO:0016020">
    <property type="term" value="C:membrane"/>
    <property type="evidence" value="ECO:0007669"/>
    <property type="project" value="UniProtKB-SubCell"/>
</dbReference>
<evidence type="ECO:0000313" key="8">
    <source>
        <dbReference type="EMBL" id="SMF15164.1"/>
    </source>
</evidence>
<dbReference type="InterPro" id="IPR003369">
    <property type="entry name" value="TatA/B/E"/>
</dbReference>
<keyword evidence="9" id="KW-1185">Reference proteome</keyword>
<dbReference type="AlphaFoldDB" id="A0A1X7DGG2"/>
<accession>A0A1X7DGG2</accession>
<sequence length="119" mass="13462">MFGISGGEAIIILIVALVIIGPERLPEYAEKFKDMVKSIRRYATGATDDLKATLGPEFSDLDWRKLDPRQYDPRVIVREALLEDDEEQNRHQYEASTVAAPTVRRLARGERAPFDTEAT</sequence>
<evidence type="ECO:0000256" key="1">
    <source>
        <dbReference type="ARBA" id="ARBA00004167"/>
    </source>
</evidence>
<organism evidence="8 9">
    <name type="scientific">Kocuria marina subsp. indica</name>
    <dbReference type="NCBI Taxonomy" id="1049583"/>
    <lineage>
        <taxon>Bacteria</taxon>
        <taxon>Bacillati</taxon>
        <taxon>Actinomycetota</taxon>
        <taxon>Actinomycetes</taxon>
        <taxon>Micrococcales</taxon>
        <taxon>Micrococcaceae</taxon>
        <taxon>Kocuria</taxon>
    </lineage>
</organism>
<dbReference type="Gene3D" id="1.20.5.3310">
    <property type="match status" value="1"/>
</dbReference>
<keyword evidence="6" id="KW-0811">Translocation</keyword>
<keyword evidence="4" id="KW-0653">Protein transport</keyword>
<dbReference type="Pfam" id="PF02416">
    <property type="entry name" value="TatA_B_E"/>
    <property type="match status" value="1"/>
</dbReference>
<evidence type="ECO:0000256" key="2">
    <source>
        <dbReference type="ARBA" id="ARBA00022448"/>
    </source>
</evidence>
<dbReference type="Proteomes" id="UP000192929">
    <property type="component" value="Unassembled WGS sequence"/>
</dbReference>
<dbReference type="PANTHER" id="PTHR33162">
    <property type="entry name" value="SEC-INDEPENDENT PROTEIN TRANSLOCASE PROTEIN TATA, CHLOROPLASTIC"/>
    <property type="match status" value="1"/>
</dbReference>
<evidence type="ECO:0000256" key="7">
    <source>
        <dbReference type="ARBA" id="ARBA00023136"/>
    </source>
</evidence>
<dbReference type="EMBL" id="FXAC01000011">
    <property type="protein sequence ID" value="SMF15164.1"/>
    <property type="molecule type" value="Genomic_DNA"/>
</dbReference>
<dbReference type="RefSeq" id="WP_085107176.1">
    <property type="nucleotide sequence ID" value="NZ_CP035504.1"/>
</dbReference>
<keyword evidence="3" id="KW-0812">Transmembrane</keyword>
<dbReference type="NCBIfam" id="NF002377">
    <property type="entry name" value="PRK01371.1-4"/>
    <property type="match status" value="1"/>
</dbReference>
<reference evidence="9" key="1">
    <citation type="submission" date="2017-04" db="EMBL/GenBank/DDBJ databases">
        <authorList>
            <person name="Varghese N."/>
            <person name="Submissions S."/>
        </authorList>
    </citation>
    <scope>NUCLEOTIDE SEQUENCE [LARGE SCALE GENOMIC DNA]</scope>
    <source>
        <strain evidence="9">NIO-1021</strain>
    </source>
</reference>
<dbReference type="PANTHER" id="PTHR33162:SF1">
    <property type="entry name" value="SEC-INDEPENDENT PROTEIN TRANSLOCASE PROTEIN TATA, CHLOROPLASTIC"/>
    <property type="match status" value="1"/>
</dbReference>
<name>A0A1X7DGG2_9MICC</name>
<keyword evidence="7" id="KW-0472">Membrane</keyword>
<evidence type="ECO:0000256" key="5">
    <source>
        <dbReference type="ARBA" id="ARBA00022989"/>
    </source>
</evidence>
<comment type="subcellular location">
    <subcellularLocation>
        <location evidence="1">Membrane</location>
        <topology evidence="1">Single-pass membrane protein</topology>
    </subcellularLocation>
</comment>
<protein>
    <submittedName>
        <fullName evidence="8">Sec-independent protein translocase protein TatB</fullName>
    </submittedName>
</protein>